<proteinExistence type="predicted"/>
<dbReference type="PROSITE" id="PS50977">
    <property type="entry name" value="HTH_TETR_2"/>
    <property type="match status" value="1"/>
</dbReference>
<dbReference type="Gene3D" id="1.10.357.10">
    <property type="entry name" value="Tetracycline Repressor, domain 2"/>
    <property type="match status" value="1"/>
</dbReference>
<dbReference type="RefSeq" id="WP_157388441.1">
    <property type="nucleotide sequence ID" value="NZ_WRPP01000003.1"/>
</dbReference>
<keyword evidence="2 4" id="KW-0238">DNA-binding</keyword>
<evidence type="ECO:0000256" key="1">
    <source>
        <dbReference type="ARBA" id="ARBA00023015"/>
    </source>
</evidence>
<gene>
    <name evidence="7" type="ORF">GPX89_16345</name>
</gene>
<accession>A0A7K1UX93</accession>
<dbReference type="InterPro" id="IPR009057">
    <property type="entry name" value="Homeodomain-like_sf"/>
</dbReference>
<organism evidence="7 8">
    <name type="scientific">Nocardia terrae</name>
    <dbReference type="NCBI Taxonomy" id="2675851"/>
    <lineage>
        <taxon>Bacteria</taxon>
        <taxon>Bacillati</taxon>
        <taxon>Actinomycetota</taxon>
        <taxon>Actinomycetes</taxon>
        <taxon>Mycobacteriales</taxon>
        <taxon>Nocardiaceae</taxon>
        <taxon>Nocardia</taxon>
    </lineage>
</organism>
<protein>
    <submittedName>
        <fullName evidence="7">TetR family transcriptional regulator</fullName>
    </submittedName>
</protein>
<evidence type="ECO:0000313" key="8">
    <source>
        <dbReference type="Proteomes" id="UP000466794"/>
    </source>
</evidence>
<dbReference type="Proteomes" id="UP000466794">
    <property type="component" value="Unassembled WGS sequence"/>
</dbReference>
<comment type="caution">
    <text evidence="7">The sequence shown here is derived from an EMBL/GenBank/DDBJ whole genome shotgun (WGS) entry which is preliminary data.</text>
</comment>
<evidence type="ECO:0000256" key="2">
    <source>
        <dbReference type="ARBA" id="ARBA00023125"/>
    </source>
</evidence>
<dbReference type="PANTHER" id="PTHR30055">
    <property type="entry name" value="HTH-TYPE TRANSCRIPTIONAL REGULATOR RUTR"/>
    <property type="match status" value="1"/>
</dbReference>
<keyword evidence="1" id="KW-0805">Transcription regulation</keyword>
<dbReference type="PANTHER" id="PTHR30055:SF151">
    <property type="entry name" value="TRANSCRIPTIONAL REGULATORY PROTEIN"/>
    <property type="match status" value="1"/>
</dbReference>
<reference evidence="7 8" key="1">
    <citation type="submission" date="2019-12" db="EMBL/GenBank/DDBJ databases">
        <title>Nocardia sp. nov. ET3-3 isolated from soil.</title>
        <authorList>
            <person name="Kanchanasin P."/>
            <person name="Tanasupawat S."/>
            <person name="Yuki M."/>
            <person name="Kudo T."/>
        </authorList>
    </citation>
    <scope>NUCLEOTIDE SEQUENCE [LARGE SCALE GENOMIC DNA]</scope>
    <source>
        <strain evidence="7 8">ET3-3</strain>
    </source>
</reference>
<evidence type="ECO:0000256" key="3">
    <source>
        <dbReference type="ARBA" id="ARBA00023163"/>
    </source>
</evidence>
<dbReference type="Pfam" id="PF02909">
    <property type="entry name" value="TetR_C_1"/>
    <property type="match status" value="1"/>
</dbReference>
<feature type="domain" description="HTH tetR-type" evidence="6">
    <location>
        <begin position="16"/>
        <end position="76"/>
    </location>
</feature>
<dbReference type="GO" id="GO:0003700">
    <property type="term" value="F:DNA-binding transcription factor activity"/>
    <property type="evidence" value="ECO:0007669"/>
    <property type="project" value="TreeGrafter"/>
</dbReference>
<sequence length="239" mass="25149">MTTPIRRGRPPKGESRLSREAIVRATLQAIAADGIAAISMRTVGRALGVDAKSLYNHVDGKDGLLDAVTEYLLGAIDLPARSGDFRADLLGIARAFRARALAHPEVAALVLTRQLASFEALAPIEAVLTILRDAGCAPAESVHLLRAFLATLIGTLLREVNAGPTYGTADIDAIAHRRSVLESSGLPAVAAAAPHLARFDRDTEFDFAMTLALDALTARLQRRPGPPPATGGDPGLVRA</sequence>
<dbReference type="AlphaFoldDB" id="A0A7K1UX93"/>
<dbReference type="SUPFAM" id="SSF46689">
    <property type="entry name" value="Homeodomain-like"/>
    <property type="match status" value="1"/>
</dbReference>
<feature type="DNA-binding region" description="H-T-H motif" evidence="4">
    <location>
        <begin position="39"/>
        <end position="58"/>
    </location>
</feature>
<name>A0A7K1UX93_9NOCA</name>
<dbReference type="Pfam" id="PF00440">
    <property type="entry name" value="TetR_N"/>
    <property type="match status" value="1"/>
</dbReference>
<dbReference type="SUPFAM" id="SSF48498">
    <property type="entry name" value="Tetracyclin repressor-like, C-terminal domain"/>
    <property type="match status" value="1"/>
</dbReference>
<evidence type="ECO:0000256" key="4">
    <source>
        <dbReference type="PROSITE-ProRule" id="PRU00335"/>
    </source>
</evidence>
<evidence type="ECO:0000313" key="7">
    <source>
        <dbReference type="EMBL" id="MVU78809.1"/>
    </source>
</evidence>
<keyword evidence="8" id="KW-1185">Reference proteome</keyword>
<evidence type="ECO:0000259" key="6">
    <source>
        <dbReference type="PROSITE" id="PS50977"/>
    </source>
</evidence>
<dbReference type="InterPro" id="IPR036271">
    <property type="entry name" value="Tet_transcr_reg_TetR-rel_C_sf"/>
</dbReference>
<dbReference type="GO" id="GO:0045892">
    <property type="term" value="P:negative regulation of DNA-templated transcription"/>
    <property type="evidence" value="ECO:0007669"/>
    <property type="project" value="InterPro"/>
</dbReference>
<dbReference type="GO" id="GO:0000976">
    <property type="term" value="F:transcription cis-regulatory region binding"/>
    <property type="evidence" value="ECO:0007669"/>
    <property type="project" value="TreeGrafter"/>
</dbReference>
<dbReference type="InterPro" id="IPR001647">
    <property type="entry name" value="HTH_TetR"/>
</dbReference>
<keyword evidence="3" id="KW-0804">Transcription</keyword>
<dbReference type="InterPro" id="IPR004111">
    <property type="entry name" value="Repressor_TetR_C"/>
</dbReference>
<dbReference type="InterPro" id="IPR050109">
    <property type="entry name" value="HTH-type_TetR-like_transc_reg"/>
</dbReference>
<evidence type="ECO:0000256" key="5">
    <source>
        <dbReference type="SAM" id="MobiDB-lite"/>
    </source>
</evidence>
<dbReference type="EMBL" id="WRPP01000003">
    <property type="protein sequence ID" value="MVU78809.1"/>
    <property type="molecule type" value="Genomic_DNA"/>
</dbReference>
<feature type="region of interest" description="Disordered" evidence="5">
    <location>
        <begin position="220"/>
        <end position="239"/>
    </location>
</feature>